<protein>
    <recommendedName>
        <fullName evidence="4">Sigma-70, region 4</fullName>
    </recommendedName>
</protein>
<evidence type="ECO:0000313" key="3">
    <source>
        <dbReference type="Proteomes" id="UP001272987"/>
    </source>
</evidence>
<evidence type="ECO:0000313" key="2">
    <source>
        <dbReference type="EMBL" id="MDX3026215.1"/>
    </source>
</evidence>
<accession>A0ABU4MDW0</accession>
<reference evidence="2 3" key="1">
    <citation type="journal article" date="2023" name="Microb. Genom.">
        <title>Mesoterricola silvestris gen. nov., sp. nov., Mesoterricola sediminis sp. nov., Geothrix oryzae sp. nov., Geothrix edaphica sp. nov., Geothrix rubra sp. nov., and Geothrix limicola sp. nov., six novel members of Acidobacteriota isolated from soils.</title>
        <authorList>
            <person name="Weisberg A.J."/>
            <person name="Pearce E."/>
            <person name="Kramer C.G."/>
            <person name="Chang J.H."/>
            <person name="Clarke C.R."/>
        </authorList>
    </citation>
    <scope>NUCLEOTIDE SEQUENCE [LARGE SCALE GENOMIC DNA]</scope>
    <source>
        <strain evidence="2 3">NB05-1H</strain>
    </source>
</reference>
<proteinExistence type="predicted"/>
<sequence>MRHALDGTTWAGLRDPAPVTGGRPTAQALTAEQVAKARLKVARDPGSLATLARTFGVGYPSLERAVYGVTWRHLTDPPPLPRPAPSQLPNAAAKLDEAAVARMRRDHIGGVPMAVLARQAGVDYATARNAVHGVTWRCVTDPPPVPVADVPGSFVLTEADEAKIVRLRDTEGLDWASIGEQYGVVASTALRAYQRALREAVRP</sequence>
<dbReference type="EMBL" id="JARAWP010000087">
    <property type="protein sequence ID" value="MDX3026215.1"/>
    <property type="molecule type" value="Genomic_DNA"/>
</dbReference>
<gene>
    <name evidence="2" type="ORF">PV666_51455</name>
</gene>
<organism evidence="2 3">
    <name type="scientific">Streptomyces acidiscabies</name>
    <dbReference type="NCBI Taxonomy" id="42234"/>
    <lineage>
        <taxon>Bacteria</taxon>
        <taxon>Bacillati</taxon>
        <taxon>Actinomycetota</taxon>
        <taxon>Actinomycetes</taxon>
        <taxon>Kitasatosporales</taxon>
        <taxon>Streptomycetaceae</taxon>
        <taxon>Streptomyces</taxon>
    </lineage>
</organism>
<dbReference type="RefSeq" id="WP_319167847.1">
    <property type="nucleotide sequence ID" value="NZ_JARAWP010000087.1"/>
</dbReference>
<dbReference type="Proteomes" id="UP001272987">
    <property type="component" value="Unassembled WGS sequence"/>
</dbReference>
<keyword evidence="3" id="KW-1185">Reference proteome</keyword>
<name>A0ABU4MDW0_9ACTN</name>
<comment type="caution">
    <text evidence="2">The sequence shown here is derived from an EMBL/GenBank/DDBJ whole genome shotgun (WGS) entry which is preliminary data.</text>
</comment>
<evidence type="ECO:0000256" key="1">
    <source>
        <dbReference type="SAM" id="MobiDB-lite"/>
    </source>
</evidence>
<feature type="region of interest" description="Disordered" evidence="1">
    <location>
        <begin position="1"/>
        <end position="23"/>
    </location>
</feature>
<evidence type="ECO:0008006" key="4">
    <source>
        <dbReference type="Google" id="ProtNLM"/>
    </source>
</evidence>